<name>A0A820CIJ6_9BILA</name>
<protein>
    <submittedName>
        <fullName evidence="1">Uncharacterized protein</fullName>
    </submittedName>
</protein>
<evidence type="ECO:0000313" key="2">
    <source>
        <dbReference type="Proteomes" id="UP000663874"/>
    </source>
</evidence>
<accession>A0A820CIJ6</accession>
<organism evidence="1 2">
    <name type="scientific">Rotaria sordida</name>
    <dbReference type="NCBI Taxonomy" id="392033"/>
    <lineage>
        <taxon>Eukaryota</taxon>
        <taxon>Metazoa</taxon>
        <taxon>Spiralia</taxon>
        <taxon>Gnathifera</taxon>
        <taxon>Rotifera</taxon>
        <taxon>Eurotatoria</taxon>
        <taxon>Bdelloidea</taxon>
        <taxon>Philodinida</taxon>
        <taxon>Philodinidae</taxon>
        <taxon>Rotaria</taxon>
    </lineage>
</organism>
<gene>
    <name evidence="1" type="ORF">FNK824_LOCUS37004</name>
</gene>
<proteinExistence type="predicted"/>
<dbReference type="AlphaFoldDB" id="A0A820CIJ6"/>
<feature type="non-terminal residue" evidence="1">
    <location>
        <position position="1"/>
    </location>
</feature>
<reference evidence="1" key="1">
    <citation type="submission" date="2021-02" db="EMBL/GenBank/DDBJ databases">
        <authorList>
            <person name="Nowell W R."/>
        </authorList>
    </citation>
    <scope>NUCLEOTIDE SEQUENCE</scope>
</reference>
<evidence type="ECO:0000313" key="1">
    <source>
        <dbReference type="EMBL" id="CAF4215910.1"/>
    </source>
</evidence>
<comment type="caution">
    <text evidence="1">The sequence shown here is derived from an EMBL/GenBank/DDBJ whole genome shotgun (WGS) entry which is preliminary data.</text>
</comment>
<dbReference type="EMBL" id="CAJOBE010017968">
    <property type="protein sequence ID" value="CAF4215910.1"/>
    <property type="molecule type" value="Genomic_DNA"/>
</dbReference>
<sequence length="107" mass="13127">MVFIKKWFDHNLNLVNNIISVQTNQDDPRQRSSFSTLSSYMEMLSARYSNRELYWINQYRLIRQYIWTNNRTWNVTNYLQNKFNRLGTDHRLILRKGKNETIYTIDV</sequence>
<dbReference type="Proteomes" id="UP000663874">
    <property type="component" value="Unassembled WGS sequence"/>
</dbReference>